<dbReference type="VEuPathDB" id="ToxoDB:TGFOU_407630"/>
<evidence type="ECO:0000313" key="2">
    <source>
        <dbReference type="Proteomes" id="UP000028838"/>
    </source>
</evidence>
<reference evidence="1 2" key="1">
    <citation type="submission" date="2014-07" db="EMBL/GenBank/DDBJ databases">
        <authorList>
            <person name="Sibley D."/>
            <person name="Venepally P."/>
            <person name="Karamycheva S."/>
            <person name="Hadjithomas M."/>
            <person name="Khan A."/>
            <person name="Brunk B."/>
            <person name="Roos D."/>
            <person name="Caler E."/>
            <person name="Lorenzi H."/>
        </authorList>
    </citation>
    <scope>NUCLEOTIDE SEQUENCE [LARGE SCALE GENOMIC DNA]</scope>
    <source>
        <strain evidence="1 2">FOU</strain>
    </source>
</reference>
<name>A0A086JC54_TOXGO</name>
<accession>A0A086JC54</accession>
<sequence>VLEEFQQDKLKLAYLHENVTFLFADICGFTSWAKGVDACEVRTRFGEKRNFASEMCFSPFCPRRPEPICRVF</sequence>
<protein>
    <submittedName>
        <fullName evidence="1">Putative guanylyl cyclase</fullName>
    </submittedName>
</protein>
<comment type="caution">
    <text evidence="1">The sequence shown here is derived from an EMBL/GenBank/DDBJ whole genome shotgun (WGS) entry which is preliminary data.</text>
</comment>
<organism evidence="1 2">
    <name type="scientific">Toxoplasma gondii FOU</name>
    <dbReference type="NCBI Taxonomy" id="943167"/>
    <lineage>
        <taxon>Eukaryota</taxon>
        <taxon>Sar</taxon>
        <taxon>Alveolata</taxon>
        <taxon>Apicomplexa</taxon>
        <taxon>Conoidasida</taxon>
        <taxon>Coccidia</taxon>
        <taxon>Eucoccidiorida</taxon>
        <taxon>Eimeriorina</taxon>
        <taxon>Sarcocystidae</taxon>
        <taxon>Toxoplasma</taxon>
    </lineage>
</organism>
<dbReference type="SUPFAM" id="SSF55073">
    <property type="entry name" value="Nucleotide cyclase"/>
    <property type="match status" value="1"/>
</dbReference>
<dbReference type="EMBL" id="AEYH02003275">
    <property type="protein sequence ID" value="KFG29722.1"/>
    <property type="molecule type" value="Genomic_DNA"/>
</dbReference>
<dbReference type="Proteomes" id="UP000028838">
    <property type="component" value="Unassembled WGS sequence"/>
</dbReference>
<evidence type="ECO:0000313" key="1">
    <source>
        <dbReference type="EMBL" id="KFG29722.1"/>
    </source>
</evidence>
<dbReference type="InterPro" id="IPR029787">
    <property type="entry name" value="Nucleotide_cyclase"/>
</dbReference>
<proteinExistence type="predicted"/>
<dbReference type="AlphaFoldDB" id="A0A086JC54"/>
<gene>
    <name evidence="1" type="ORF">TGFOU_407630</name>
</gene>
<feature type="non-terminal residue" evidence="1">
    <location>
        <position position="1"/>
    </location>
</feature>